<evidence type="ECO:0008006" key="3">
    <source>
        <dbReference type="Google" id="ProtNLM"/>
    </source>
</evidence>
<reference evidence="1" key="1">
    <citation type="submission" date="2021-02" db="EMBL/GenBank/DDBJ databases">
        <authorList>
            <person name="Nowell W R."/>
        </authorList>
    </citation>
    <scope>NUCLEOTIDE SEQUENCE</scope>
</reference>
<comment type="caution">
    <text evidence="1">The sequence shown here is derived from an EMBL/GenBank/DDBJ whole genome shotgun (WGS) entry which is preliminary data.</text>
</comment>
<protein>
    <recommendedName>
        <fullName evidence="3">F-box domain-containing protein</fullName>
    </recommendedName>
</protein>
<sequence length="552" mass="65500">MINSIENFSNEIFYEIFDYLDGCDIYRAFSNLNYHFYQLLNSSLLLYKIKFNFLSDDLFLNNYQHMKSINPHQIFSLNLSFELYIDKFLSSFNIDSSLDHLQSIYLLNIQPNTLLILLKNCIHLPRLLSLNIMSVHQLIDLCQIYLLIFTLPKLKYLKIISHQFKTPVPLPFATDNQQLSMIEHLIIDYSITFSELAAILSYTPKVYHLKFWHQDLNYPIIQMISSIELSKLTHLSMNISYLEFDEFEIFLSKLPSTLKSFNLVYTERELQYLDFDVWEQLILQNFPQLEKFYFEFGPYTYDEDEFIFDGCVCDQFISPFWINRQWFVEIVIEPDIISLIIKPYRKKWYEFINIDNDLNVNHLTLLTIRDISMDKYTETFNKTEWIIDVATIYHLEICDDVFIGAIIDFMNLLSSLDSLKLSSITLPITTLLSSEELDWINLAVEYNNITKVYLEEMIEFDDVLFLIDLFPKVKYLQIGCTSDIDINLFLEIILMKIHNKVNSDLHLLAISIPTADDSMMERIQNMIDFKGLLFNYTIKRTNDTIFLRMKSF</sequence>
<dbReference type="SUPFAM" id="SSF52047">
    <property type="entry name" value="RNI-like"/>
    <property type="match status" value="1"/>
</dbReference>
<organism evidence="1 2">
    <name type="scientific">Adineta steineri</name>
    <dbReference type="NCBI Taxonomy" id="433720"/>
    <lineage>
        <taxon>Eukaryota</taxon>
        <taxon>Metazoa</taxon>
        <taxon>Spiralia</taxon>
        <taxon>Gnathifera</taxon>
        <taxon>Rotifera</taxon>
        <taxon>Eurotatoria</taxon>
        <taxon>Bdelloidea</taxon>
        <taxon>Adinetida</taxon>
        <taxon>Adinetidae</taxon>
        <taxon>Adineta</taxon>
    </lineage>
</organism>
<dbReference type="Proteomes" id="UP000663860">
    <property type="component" value="Unassembled WGS sequence"/>
</dbReference>
<name>A0A814Y5A2_9BILA</name>
<dbReference type="AlphaFoldDB" id="A0A814Y5A2"/>
<evidence type="ECO:0000313" key="2">
    <source>
        <dbReference type="Proteomes" id="UP000663860"/>
    </source>
</evidence>
<dbReference type="EMBL" id="CAJNOE010000458">
    <property type="protein sequence ID" value="CAF1225511.1"/>
    <property type="molecule type" value="Genomic_DNA"/>
</dbReference>
<accession>A0A814Y5A2</accession>
<proteinExistence type="predicted"/>
<evidence type="ECO:0000313" key="1">
    <source>
        <dbReference type="EMBL" id="CAF1225511.1"/>
    </source>
</evidence>
<gene>
    <name evidence="1" type="ORF">IZO911_LOCUS29951</name>
</gene>